<dbReference type="KEGG" id="ath:AT3G28925"/>
<dbReference type="ExpressionAtlas" id="F4J1Q3">
    <property type="expression patterns" value="baseline and differential"/>
</dbReference>
<reference evidence="4 5" key="1">
    <citation type="journal article" date="2000" name="Nature">
        <title>Sequence and analysis of chromosome 3 of the plant Arabidopsis thaliana.</title>
        <authorList>
            <consortium name="European Union Chromosome 3 Arabidopsis Sequencing Consortium"/>
            <consortium name="Institute for Genomic Research"/>
            <consortium name="Kazusa DNA Research Institute"/>
            <person name="Salanoubat M."/>
            <person name="Lemcke K."/>
            <person name="Rieger M."/>
            <person name="Ansorge W."/>
            <person name="Unseld M."/>
            <person name="Fartmann B."/>
            <person name="Valle G."/>
            <person name="Blocker H."/>
            <person name="Perez-Alonso M."/>
            <person name="Obermaier B."/>
            <person name="Delseny M."/>
            <person name="Boutry M."/>
            <person name="Grivell L.A."/>
            <person name="Mache R."/>
            <person name="Puigdomenech P."/>
            <person name="De Simone V."/>
            <person name="Choisne N."/>
            <person name="Artiguenave F."/>
            <person name="Robert C."/>
            <person name="Brottier P."/>
            <person name="Wincker P."/>
            <person name="Cattolico L."/>
            <person name="Weissenbach J."/>
            <person name="Saurin W."/>
            <person name="Quetier F."/>
            <person name="Schafer M."/>
            <person name="Muller-Auer S."/>
            <person name="Gabel C."/>
            <person name="Fuchs M."/>
            <person name="Benes V."/>
            <person name="Wurmbach E."/>
            <person name="Drzonek H."/>
            <person name="Erfle H."/>
            <person name="Jordan N."/>
            <person name="Bangert S."/>
            <person name="Wiedelmann R."/>
            <person name="Kranz H."/>
            <person name="Voss H."/>
            <person name="Holland R."/>
            <person name="Brandt P."/>
            <person name="Nyakatura G."/>
            <person name="Vezzi A."/>
            <person name="D'Angelo M."/>
            <person name="Pallavicini A."/>
            <person name="Toppo S."/>
            <person name="Simionati B."/>
            <person name="Conrad A."/>
            <person name="Hornischer K."/>
            <person name="Kauer G."/>
            <person name="Lohnert T.H."/>
            <person name="Nordsiek G."/>
            <person name="Reichelt J."/>
            <person name="Scharfe M."/>
            <person name="Schon O."/>
            <person name="Bargues M."/>
            <person name="Terol J."/>
            <person name="Climent J."/>
            <person name="Navarro P."/>
            <person name="Collado C."/>
            <person name="Perez-Perez A."/>
            <person name="Ottenwalder B."/>
            <person name="Duchemin D."/>
            <person name="Cooke R."/>
            <person name="Laudie M."/>
            <person name="Berger-Llauro C."/>
            <person name="Purnelle B."/>
            <person name="Masuy D."/>
            <person name="de Haan M."/>
            <person name="Maarse A.C."/>
            <person name="Alcaraz J.P."/>
            <person name="Cottet A."/>
            <person name="Casacuberta E."/>
            <person name="Monfort A."/>
            <person name="Argiriou A."/>
            <person name="flores M."/>
            <person name="Liguori R."/>
            <person name="Vitale D."/>
            <person name="Mannhaupt G."/>
            <person name="Haase D."/>
            <person name="Schoof H."/>
            <person name="Rudd S."/>
            <person name="Zaccaria P."/>
            <person name="Mewes H.W."/>
            <person name="Mayer K.F."/>
            <person name="Kaul S."/>
            <person name="Town C.D."/>
            <person name="Koo H.L."/>
            <person name="Tallon L.J."/>
            <person name="Jenkins J."/>
            <person name="Rooney T."/>
            <person name="Rizzo M."/>
            <person name="Walts A."/>
            <person name="Utterback T."/>
            <person name="Fujii C.Y."/>
            <person name="Shea T.P."/>
            <person name="Creasy T.H."/>
            <person name="Haas B."/>
            <person name="Maiti R."/>
            <person name="Wu D."/>
            <person name="Peterson J."/>
            <person name="Van Aken S."/>
            <person name="Pai G."/>
            <person name="Militscher J."/>
            <person name="Sellers P."/>
            <person name="Gill J.E."/>
            <person name="Feldblyum T.V."/>
            <person name="Preuss D."/>
            <person name="Lin X."/>
            <person name="Nierman W.C."/>
            <person name="Salzberg S.L."/>
            <person name="White O."/>
            <person name="Venter J.C."/>
            <person name="Fraser C.M."/>
            <person name="Kaneko T."/>
            <person name="Nakamura Y."/>
            <person name="Sato S."/>
            <person name="Kato T."/>
            <person name="Asamizu E."/>
            <person name="Sasamoto S."/>
            <person name="Kimura T."/>
            <person name="Idesawa K."/>
            <person name="Kawashima K."/>
            <person name="Kishida Y."/>
            <person name="Kiyokawa C."/>
            <person name="Kohara M."/>
            <person name="Matsumoto M."/>
            <person name="Matsuno A."/>
            <person name="Muraki A."/>
            <person name="Nakayama S."/>
            <person name="Nakazaki N."/>
            <person name="Shinpo S."/>
            <person name="Takeuchi C."/>
            <person name="Wada T."/>
            <person name="Watanabe A."/>
            <person name="Yamada M."/>
            <person name="Yasuda M."/>
            <person name="Tabata S."/>
        </authorList>
    </citation>
    <scope>NUCLEOTIDE SEQUENCE [LARGE SCALE GENOMIC DNA]</scope>
    <source>
        <strain evidence="5">cv. Columbia</strain>
    </source>
</reference>
<dbReference type="HOGENOM" id="CLU_1125862_0_0_1"/>
<sequence length="247" mass="28247">MEEDDEPMAPNPKKIDESNKELKELESVHVKHKKRQEMLRNRELSDKGRKSCSNHLYESMKQRSSESGKEVKLGCEEQKKHRKKKTMSMSEKRHHDEKDPRRSLEVAGSSDGWNKTNITCCGFGSGVITGFGLEPPDGLRAQMKNVFLVACKQPDKRLLSSNQLIRQRALHMVGTEKFEELVVTLDGALFEKYGTMSGDSIELSNIVDMLSNIREKIPNAVRQYRAAENKVSHLEMGLAKAKERYWL</sequence>
<feature type="compositionally biased region" description="Basic and acidic residues" evidence="2">
    <location>
        <begin position="13"/>
        <end position="29"/>
    </location>
</feature>
<dbReference type="PaxDb" id="3702-AT3G28925.1"/>
<evidence type="ECO:0000313" key="4">
    <source>
        <dbReference type="EMBL" id="AEE77509.1"/>
    </source>
</evidence>
<organism evidence="4 5">
    <name type="scientific">Arabidopsis thaliana</name>
    <name type="common">Mouse-ear cress</name>
    <dbReference type="NCBI Taxonomy" id="3702"/>
    <lineage>
        <taxon>Eukaryota</taxon>
        <taxon>Viridiplantae</taxon>
        <taxon>Streptophyta</taxon>
        <taxon>Embryophyta</taxon>
        <taxon>Tracheophyta</taxon>
        <taxon>Spermatophyta</taxon>
        <taxon>Magnoliopsida</taxon>
        <taxon>eudicotyledons</taxon>
        <taxon>Gunneridae</taxon>
        <taxon>Pentapetalae</taxon>
        <taxon>rosids</taxon>
        <taxon>malvids</taxon>
        <taxon>Brassicales</taxon>
        <taxon>Brassicaceae</taxon>
        <taxon>Camelineae</taxon>
        <taxon>Arabidopsis</taxon>
    </lineage>
</organism>
<feature type="region of interest" description="Disordered" evidence="2">
    <location>
        <begin position="1"/>
        <end position="109"/>
    </location>
</feature>
<dbReference type="eggNOG" id="KOG0996">
    <property type="taxonomic scope" value="Eukaryota"/>
</dbReference>
<dbReference type="EMBL" id="CP002686">
    <property type="protein sequence ID" value="AEE77509.1"/>
    <property type="molecule type" value="Genomic_DNA"/>
</dbReference>
<dbReference type="GeneID" id="822528"/>
<evidence type="ECO:0000313" key="3">
    <source>
        <dbReference type="Araport" id="AT3G28925"/>
    </source>
</evidence>
<accession>F4J1Q3</accession>
<proteinExistence type="predicted"/>
<dbReference type="Proteomes" id="UP000006548">
    <property type="component" value="Chromosome 3"/>
</dbReference>
<keyword evidence="5" id="KW-1185">Reference proteome</keyword>
<name>F4J1Q3_ARATH</name>
<evidence type="ECO:0000256" key="1">
    <source>
        <dbReference type="SAM" id="Coils"/>
    </source>
</evidence>
<dbReference type="Araport" id="AT3G28925"/>
<dbReference type="STRING" id="3702.F4J1Q3"/>
<dbReference type="TAIR" id="AT3G28925"/>
<feature type="compositionally biased region" description="Basic and acidic residues" evidence="2">
    <location>
        <begin position="90"/>
        <end position="104"/>
    </location>
</feature>
<feature type="coiled-coil region" evidence="1">
    <location>
        <begin position="210"/>
        <end position="244"/>
    </location>
</feature>
<feature type="compositionally biased region" description="Basic and acidic residues" evidence="2">
    <location>
        <begin position="58"/>
        <end position="79"/>
    </location>
</feature>
<dbReference type="AlphaFoldDB" id="F4J1Q3"/>
<gene>
    <name evidence="3 4" type="ordered locus">At3g28925</name>
</gene>
<dbReference type="InParanoid" id="F4J1Q3"/>
<keyword evidence="1" id="KW-0175">Coiled coil</keyword>
<reference evidence="5" key="2">
    <citation type="journal article" date="2017" name="Plant J.">
        <title>Araport11: a complete reannotation of the Arabidopsis thaliana reference genome.</title>
        <authorList>
            <person name="Cheng C.Y."/>
            <person name="Krishnakumar V."/>
            <person name="Chan A.P."/>
            <person name="Thibaud-Nissen F."/>
            <person name="Schobel S."/>
            <person name="Town C.D."/>
        </authorList>
    </citation>
    <scope>GENOME REANNOTATION</scope>
    <source>
        <strain evidence="5">cv. Columbia</strain>
    </source>
</reference>
<dbReference type="RefSeq" id="NP_683601.1">
    <property type="nucleotide sequence ID" value="NM_148759.2"/>
</dbReference>
<evidence type="ECO:0000313" key="5">
    <source>
        <dbReference type="Proteomes" id="UP000006548"/>
    </source>
</evidence>
<evidence type="ECO:0000256" key="2">
    <source>
        <dbReference type="SAM" id="MobiDB-lite"/>
    </source>
</evidence>
<feature type="compositionally biased region" description="Basic and acidic residues" evidence="2">
    <location>
        <begin position="36"/>
        <end position="49"/>
    </location>
</feature>
<protein>
    <submittedName>
        <fullName evidence="4">Structural maintenance of chromosomes protein</fullName>
    </submittedName>
</protein>